<name>A0AA86W4V4_9FABA</name>
<dbReference type="Proteomes" id="UP001189624">
    <property type="component" value="Chromosome 11"/>
</dbReference>
<evidence type="ECO:0000313" key="3">
    <source>
        <dbReference type="Proteomes" id="UP001189624"/>
    </source>
</evidence>
<dbReference type="Gramene" id="rna-AYBTSS11_LOCUS30712">
    <property type="protein sequence ID" value="CAJ1978517.1"/>
    <property type="gene ID" value="gene-AYBTSS11_LOCUS30712"/>
</dbReference>
<accession>A0AA86W4V4</accession>
<evidence type="ECO:0000256" key="1">
    <source>
        <dbReference type="SAM" id="Phobius"/>
    </source>
</evidence>
<evidence type="ECO:0000313" key="2">
    <source>
        <dbReference type="EMBL" id="CAJ1978517.1"/>
    </source>
</evidence>
<dbReference type="AlphaFoldDB" id="A0AA86W4V4"/>
<keyword evidence="1" id="KW-0472">Membrane</keyword>
<feature type="non-terminal residue" evidence="2">
    <location>
        <position position="1"/>
    </location>
</feature>
<protein>
    <submittedName>
        <fullName evidence="2">Uncharacterized protein</fullName>
    </submittedName>
</protein>
<gene>
    <name evidence="2" type="ORF">AYBTSS11_LOCUS30712</name>
</gene>
<sequence>LTRTKSNSTPSAPCIPCTKRMKMLHGADLGVDFAECMGVVLILGFVETWVLTLLSPWVKFERSMRNPE</sequence>
<keyword evidence="1" id="KW-0812">Transmembrane</keyword>
<reference evidence="2" key="1">
    <citation type="submission" date="2023-10" db="EMBL/GenBank/DDBJ databases">
        <authorList>
            <person name="Domelevo Entfellner J.-B."/>
        </authorList>
    </citation>
    <scope>NUCLEOTIDE SEQUENCE</scope>
</reference>
<organism evidence="2 3">
    <name type="scientific">Sphenostylis stenocarpa</name>
    <dbReference type="NCBI Taxonomy" id="92480"/>
    <lineage>
        <taxon>Eukaryota</taxon>
        <taxon>Viridiplantae</taxon>
        <taxon>Streptophyta</taxon>
        <taxon>Embryophyta</taxon>
        <taxon>Tracheophyta</taxon>
        <taxon>Spermatophyta</taxon>
        <taxon>Magnoliopsida</taxon>
        <taxon>eudicotyledons</taxon>
        <taxon>Gunneridae</taxon>
        <taxon>Pentapetalae</taxon>
        <taxon>rosids</taxon>
        <taxon>fabids</taxon>
        <taxon>Fabales</taxon>
        <taxon>Fabaceae</taxon>
        <taxon>Papilionoideae</taxon>
        <taxon>50 kb inversion clade</taxon>
        <taxon>NPAAA clade</taxon>
        <taxon>indigoferoid/millettioid clade</taxon>
        <taxon>Phaseoleae</taxon>
        <taxon>Sphenostylis</taxon>
    </lineage>
</organism>
<feature type="transmembrane region" description="Helical" evidence="1">
    <location>
        <begin position="37"/>
        <end position="58"/>
    </location>
</feature>
<proteinExistence type="predicted"/>
<keyword evidence="3" id="KW-1185">Reference proteome</keyword>
<dbReference type="EMBL" id="OY731408">
    <property type="protein sequence ID" value="CAJ1978517.1"/>
    <property type="molecule type" value="Genomic_DNA"/>
</dbReference>
<keyword evidence="1" id="KW-1133">Transmembrane helix</keyword>